<dbReference type="GO" id="GO:0007156">
    <property type="term" value="P:homophilic cell adhesion via plasma membrane adhesion molecules"/>
    <property type="evidence" value="ECO:0007669"/>
    <property type="project" value="TreeGrafter"/>
</dbReference>
<dbReference type="FunFam" id="2.60.40.10:FF:000005">
    <property type="entry name" value="Neuronal cell adhesion molecule"/>
    <property type="match status" value="1"/>
</dbReference>
<evidence type="ECO:0008006" key="19">
    <source>
        <dbReference type="Google" id="ProtNLM"/>
    </source>
</evidence>
<protein>
    <recommendedName>
        <fullName evidence="19">Down syndrome cell adhesion molecule-like protein Dscam2</fullName>
    </recommendedName>
</protein>
<comment type="subcellular location">
    <subcellularLocation>
        <location evidence="1">Cell membrane</location>
    </subcellularLocation>
    <subcellularLocation>
        <location evidence="2">Membrane</location>
        <topology evidence="2">Single-pass type I membrane protein</topology>
    </subcellularLocation>
</comment>
<dbReference type="InterPro" id="IPR036179">
    <property type="entry name" value="Ig-like_dom_sf"/>
</dbReference>
<evidence type="ECO:0000259" key="16">
    <source>
        <dbReference type="PROSITE" id="PS50853"/>
    </source>
</evidence>
<keyword evidence="12" id="KW-0393">Immunoglobulin domain</keyword>
<keyword evidence="18" id="KW-1185">Reference proteome</keyword>
<feature type="compositionally biased region" description="Low complexity" evidence="13">
    <location>
        <begin position="1771"/>
        <end position="1784"/>
    </location>
</feature>
<feature type="domain" description="Fibronectin type-III" evidence="16">
    <location>
        <begin position="732"/>
        <end position="824"/>
    </location>
</feature>
<keyword evidence="8 14" id="KW-1133">Transmembrane helix</keyword>
<evidence type="ECO:0000256" key="2">
    <source>
        <dbReference type="ARBA" id="ARBA00004479"/>
    </source>
</evidence>
<feature type="compositionally biased region" description="Basic and acidic residues" evidence="13">
    <location>
        <begin position="1808"/>
        <end position="1822"/>
    </location>
</feature>
<dbReference type="FunFam" id="2.60.40.10:FF:000104">
    <property type="entry name" value="Down syndrome cell adhesion molecule b"/>
    <property type="match status" value="1"/>
</dbReference>
<dbReference type="GO" id="GO:0005886">
    <property type="term" value="C:plasma membrane"/>
    <property type="evidence" value="ECO:0007669"/>
    <property type="project" value="UniProtKB-SubCell"/>
</dbReference>
<dbReference type="Gene3D" id="2.60.40.10">
    <property type="entry name" value="Immunoglobulins"/>
    <property type="match status" value="11"/>
</dbReference>
<dbReference type="EMBL" id="CAXKWB010010596">
    <property type="protein sequence ID" value="CAL4098573.1"/>
    <property type="molecule type" value="Genomic_DNA"/>
</dbReference>
<evidence type="ECO:0000313" key="17">
    <source>
        <dbReference type="EMBL" id="CAL4098573.1"/>
    </source>
</evidence>
<evidence type="ECO:0000256" key="10">
    <source>
        <dbReference type="ARBA" id="ARBA00023157"/>
    </source>
</evidence>
<dbReference type="Pfam" id="PF00041">
    <property type="entry name" value="fn3"/>
    <property type="match status" value="4"/>
</dbReference>
<dbReference type="SMART" id="SM00060">
    <property type="entry name" value="FN3"/>
    <property type="match status" value="5"/>
</dbReference>
<dbReference type="CDD" id="cd20956">
    <property type="entry name" value="IgI_4_Dscam"/>
    <property type="match status" value="1"/>
</dbReference>
<feature type="domain" description="Ig-like" evidence="15">
    <location>
        <begin position="531"/>
        <end position="628"/>
    </location>
</feature>
<feature type="domain" description="Ig-like" evidence="15">
    <location>
        <begin position="345"/>
        <end position="431"/>
    </location>
</feature>
<dbReference type="InterPro" id="IPR003961">
    <property type="entry name" value="FN3_dom"/>
</dbReference>
<dbReference type="PANTHER" id="PTHR13817:SF173">
    <property type="entry name" value="FRAZZLED"/>
    <property type="match status" value="1"/>
</dbReference>
<evidence type="ECO:0000259" key="15">
    <source>
        <dbReference type="PROSITE" id="PS50835"/>
    </source>
</evidence>
<dbReference type="InterPro" id="IPR003599">
    <property type="entry name" value="Ig_sub"/>
</dbReference>
<dbReference type="Proteomes" id="UP001497623">
    <property type="component" value="Unassembled WGS sequence"/>
</dbReference>
<feature type="compositionally biased region" description="Polar residues" evidence="13">
    <location>
        <begin position="1823"/>
        <end position="1833"/>
    </location>
</feature>
<dbReference type="Pfam" id="PF07679">
    <property type="entry name" value="I-set"/>
    <property type="match status" value="2"/>
</dbReference>
<feature type="transmembrane region" description="Helical" evidence="14">
    <location>
        <begin position="1446"/>
        <end position="1468"/>
    </location>
</feature>
<evidence type="ECO:0000256" key="14">
    <source>
        <dbReference type="SAM" id="Phobius"/>
    </source>
</evidence>
<dbReference type="InterPro" id="IPR013783">
    <property type="entry name" value="Ig-like_fold"/>
</dbReference>
<feature type="domain" description="Fibronectin type-III" evidence="16">
    <location>
        <begin position="1037"/>
        <end position="1138"/>
    </location>
</feature>
<feature type="domain" description="Fibronectin type-III" evidence="16">
    <location>
        <begin position="935"/>
        <end position="1033"/>
    </location>
</feature>
<feature type="domain" description="Ig-like" evidence="15">
    <location>
        <begin position="1126"/>
        <end position="1225"/>
    </location>
</feature>
<dbReference type="SMART" id="SM00408">
    <property type="entry name" value="IGc2"/>
    <property type="match status" value="6"/>
</dbReference>
<dbReference type="CDD" id="cd00096">
    <property type="entry name" value="Ig"/>
    <property type="match status" value="1"/>
</dbReference>
<feature type="region of interest" description="Disordered" evidence="13">
    <location>
        <begin position="101"/>
        <end position="130"/>
    </location>
</feature>
<keyword evidence="11" id="KW-0325">Glycoprotein</keyword>
<evidence type="ECO:0000256" key="4">
    <source>
        <dbReference type="ARBA" id="ARBA00022692"/>
    </source>
</evidence>
<reference evidence="17 18" key="1">
    <citation type="submission" date="2024-05" db="EMBL/GenBank/DDBJ databases">
        <authorList>
            <person name="Wallberg A."/>
        </authorList>
    </citation>
    <scope>NUCLEOTIDE SEQUENCE [LARGE SCALE GENOMIC DNA]</scope>
</reference>
<feature type="region of interest" description="Disordered" evidence="13">
    <location>
        <begin position="1476"/>
        <end position="1505"/>
    </location>
</feature>
<dbReference type="GO" id="GO:0030154">
    <property type="term" value="P:cell differentiation"/>
    <property type="evidence" value="ECO:0007669"/>
    <property type="project" value="UniProtKB-ARBA"/>
</dbReference>
<organism evidence="17 18">
    <name type="scientific">Meganyctiphanes norvegica</name>
    <name type="common">Northern krill</name>
    <name type="synonym">Thysanopoda norvegica</name>
    <dbReference type="NCBI Taxonomy" id="48144"/>
    <lineage>
        <taxon>Eukaryota</taxon>
        <taxon>Metazoa</taxon>
        <taxon>Ecdysozoa</taxon>
        <taxon>Arthropoda</taxon>
        <taxon>Crustacea</taxon>
        <taxon>Multicrustacea</taxon>
        <taxon>Malacostraca</taxon>
        <taxon>Eumalacostraca</taxon>
        <taxon>Eucarida</taxon>
        <taxon>Euphausiacea</taxon>
        <taxon>Euphausiidae</taxon>
        <taxon>Meganyctiphanes</taxon>
    </lineage>
</organism>
<name>A0AAV2QS62_MEGNR</name>
<feature type="compositionally biased region" description="Low complexity" evidence="13">
    <location>
        <begin position="1662"/>
        <end position="1732"/>
    </location>
</feature>
<accession>A0AAV2QS62</accession>
<evidence type="ECO:0000256" key="8">
    <source>
        <dbReference type="ARBA" id="ARBA00022989"/>
    </source>
</evidence>
<feature type="domain" description="Ig-like" evidence="15">
    <location>
        <begin position="435"/>
        <end position="526"/>
    </location>
</feature>
<dbReference type="PROSITE" id="PS50853">
    <property type="entry name" value="FN3"/>
    <property type="match status" value="5"/>
</dbReference>
<dbReference type="InterPro" id="IPR036116">
    <property type="entry name" value="FN3_sf"/>
</dbReference>
<evidence type="ECO:0000256" key="9">
    <source>
        <dbReference type="ARBA" id="ARBA00023136"/>
    </source>
</evidence>
<evidence type="ECO:0000256" key="3">
    <source>
        <dbReference type="ARBA" id="ARBA00022475"/>
    </source>
</evidence>
<feature type="region of interest" description="Disordered" evidence="13">
    <location>
        <begin position="1564"/>
        <end position="1601"/>
    </location>
</feature>
<proteinExistence type="predicted"/>
<dbReference type="GO" id="GO:0009653">
    <property type="term" value="P:anatomical structure morphogenesis"/>
    <property type="evidence" value="ECO:0007669"/>
    <property type="project" value="UniProtKB-ARBA"/>
</dbReference>
<evidence type="ECO:0000256" key="13">
    <source>
        <dbReference type="SAM" id="MobiDB-lite"/>
    </source>
</evidence>
<evidence type="ECO:0000256" key="1">
    <source>
        <dbReference type="ARBA" id="ARBA00004236"/>
    </source>
</evidence>
<sequence length="1911" mass="207917">LDDRIDTGMQHVTEKGDMRQANVRRNGTIQHPGDAGQANINAEEVTNDKGRTTQGEMRTNLIWRVLEIDSNYRYKVMNNYIQIFSKNIGPRSEIINGSGWQVSQEGDGNSHLDISDGGYSENSNLDSGINDISDDRTVARLHCRLGATKVIFIEITERGGRTLHVRDVTDSHTYSSIPGDNTHNKTGDKYMSKEKVNRNREIEHPAKLTKLENGVQKNLAAAGRYEALRRSSRALSANRFPVTGGIRPQLRYTPIEQTVSPGAPVSLKCSAIGTPTPTLTWTRDSQPLLSSHRVRVGTFHSMMGEVVAHVNLSDVTVREGGLYTCIATNNAGTVAHSSRLNVYGPPFVRSMQNVTVASGDTARLWCPAGGFPTPALTWRRDGQILPQGRRQVVLTNGTLMINKVDKSDVGRYTCLASSHQGHTASADTFLNILRPPVIESFEFKREKEEGQRTQISCTVSEGDFPMTINWLKDGRHLMHDPDIEVKQSSDFLKMILFKNLKEHHAGKYTCEAANAAASVNHTATLKIKLPPRWNVEPTSSTALVGLPLVMDCSARGYPPPLITWTKATGVGNERSQNFLPVVLDGIRSSMANNGSLILAETQPNDAGWYRCRADNSVGKHLQKLVQISVHAPAKVLTEAGRKTAHAGQTVTLNCEASGDLPLTLVWMRHNTVLGPDHRTSVIEKRNGDILITNLEVRDVMAADAGSYTCRASNPHDQNSKVFTLAVIEPPTAPGNVEVTDVSSRAVKVSWTLPQPASVTIQYRVSSEPSWMESGHNISIGAWATSHTLNGLAPYQTYALRLLAHNDLGVSNPSETKIFTTTQESPSGYPRNVQVSSGGSQSLVVTWSPPESSRLHGPLRGYTLSLRPQRPQGQFTFITRPASGTDYSVQERYEVWGLLPGTLYEVGVRAFNRAGQGPTSSPKIVIATEEAGPSCPAVGVMCRASGRGSLRVWWSPPAVSCERSATVTGYTITAIPTDSSTSSYKATWEVNTTNLEKNLASLPPATNISIRIRAYNDAGFSPATQPVYCNTQDEEPGPPENVRAVAVSGGNSVVVSWSPPHTYTGAIIHYNLYSTRGGDFRETRDTVTIADGGGHATWKQITGLTPGTRIQVWVSASTSAGEGAMSPRMSTVPGTTGNDKPVAVGGARAWRVTEGSGLTLPCRGLGSPVPKLLWRNNHGALHSNTNHQVLPGGDLHIASLSSSNNYTCTVSNRGGRDSLIHSVVVLMPPSPPILRLSRATHHALNLSITSQSNGGSPILGYTVHHRSAGGEWKEVGVSPSRGVETVMVLSELPCGSSQHLYVTAWNSVATSGHSQVTLGRTRGSVPGQPDSSKLMEMNSTCLTIRLYNWPEHGCPITHWKIEQAEETSSQSWSTSHSQLPRSTDDLDLCNLGVGRLLRLTAASEAGDTSVVYSLKSVDPNAPLQIVAVQDVLVDGVSGLSSWMDVHVIAGVISAILLATAIIICACVAVTRSKYRPYSQSKDDEKSEATTATPDESRPPHLYSPISIKKPRSSLASIKPTDEASDPYEICPYATFSRPLYLTVGNEEDNVEYGLSLAAVTSPRDCLDAPDQQQQRSKQDDATYGQRLHTRAKSEHYKETEISCISSHEQSAYGTHSKYLSSKQAPNPKNVPNSKFGRGTPSEAHQNMCSQHQRSKSTGRTDVSSQGSSSESYAGSSPPQSRQPQYRQYEQQKQAKQLPQQAGKPNPQQKLLQPQQYQHYQHSQLQRQLQQQLAHRQKLPQQQLGIAPKSGGGGGGGVLSPMPPVRVARNSSRKSSSSSSDSSVLSLPRPLYPPSGFSDSQELSEAELAECDRGRHRDQLKPEKMSSQALITASGRSRDYKDDKTHIKGLSKDNEKLNGKITQELNSIIQIHKQEKNKSHNMLGIMKNKSTDLPKPASHCFIDQSNGPFTINV</sequence>
<feature type="region of interest" description="Disordered" evidence="13">
    <location>
        <begin position="1613"/>
        <end position="1842"/>
    </location>
</feature>
<evidence type="ECO:0000256" key="7">
    <source>
        <dbReference type="ARBA" id="ARBA00022889"/>
    </source>
</evidence>
<dbReference type="InterPro" id="IPR003598">
    <property type="entry name" value="Ig_sub2"/>
</dbReference>
<dbReference type="Pfam" id="PF13895">
    <property type="entry name" value="Ig_2"/>
    <property type="match status" value="1"/>
</dbReference>
<dbReference type="InterPro" id="IPR013098">
    <property type="entry name" value="Ig_I-set"/>
</dbReference>
<dbReference type="GO" id="GO:0007416">
    <property type="term" value="P:synapse assembly"/>
    <property type="evidence" value="ECO:0007669"/>
    <property type="project" value="TreeGrafter"/>
</dbReference>
<feature type="region of interest" description="Disordered" evidence="13">
    <location>
        <begin position="1120"/>
        <end position="1139"/>
    </location>
</feature>
<dbReference type="FunFam" id="2.60.40.10:FF:000017">
    <property type="entry name" value="Down syndrome cell adhesion molecule b"/>
    <property type="match status" value="1"/>
</dbReference>
<dbReference type="GO" id="GO:0045202">
    <property type="term" value="C:synapse"/>
    <property type="evidence" value="ECO:0007669"/>
    <property type="project" value="TreeGrafter"/>
</dbReference>
<feature type="domain" description="Ig-like" evidence="15">
    <location>
        <begin position="248"/>
        <end position="341"/>
    </location>
</feature>
<keyword evidence="6" id="KW-0677">Repeat</keyword>
<feature type="compositionally biased region" description="Polar residues" evidence="13">
    <location>
        <begin position="1127"/>
        <end position="1137"/>
    </location>
</feature>
<feature type="compositionally biased region" description="Polar residues" evidence="13">
    <location>
        <begin position="1641"/>
        <end position="1661"/>
    </location>
</feature>
<evidence type="ECO:0000256" key="5">
    <source>
        <dbReference type="ARBA" id="ARBA00022729"/>
    </source>
</evidence>
<dbReference type="SUPFAM" id="SSF48726">
    <property type="entry name" value="Immunoglobulin"/>
    <property type="match status" value="6"/>
</dbReference>
<keyword evidence="9 14" id="KW-0472">Membrane</keyword>
<comment type="caution">
    <text evidence="17">The sequence shown here is derived from an EMBL/GenBank/DDBJ whole genome shotgun (WGS) entry which is preliminary data.</text>
</comment>
<keyword evidence="7" id="KW-0130">Cell adhesion</keyword>
<evidence type="ECO:0000256" key="12">
    <source>
        <dbReference type="ARBA" id="ARBA00023319"/>
    </source>
</evidence>
<dbReference type="SMART" id="SM00409">
    <property type="entry name" value="IG"/>
    <property type="match status" value="6"/>
</dbReference>
<dbReference type="CDD" id="cd00063">
    <property type="entry name" value="FN3"/>
    <property type="match status" value="5"/>
</dbReference>
<feature type="domain" description="Fibronectin type-III" evidence="16">
    <location>
        <begin position="1227"/>
        <end position="1323"/>
    </location>
</feature>
<evidence type="ECO:0000313" key="18">
    <source>
        <dbReference type="Proteomes" id="UP001497623"/>
    </source>
</evidence>
<dbReference type="Pfam" id="PF13927">
    <property type="entry name" value="Ig_3"/>
    <property type="match status" value="3"/>
</dbReference>
<dbReference type="InterPro" id="IPR007110">
    <property type="entry name" value="Ig-like_dom"/>
</dbReference>
<feature type="compositionally biased region" description="Basic and acidic residues" evidence="13">
    <location>
        <begin position="1590"/>
        <end position="1599"/>
    </location>
</feature>
<evidence type="ECO:0000256" key="11">
    <source>
        <dbReference type="ARBA" id="ARBA00023180"/>
    </source>
</evidence>
<feature type="domain" description="Ig-like" evidence="15">
    <location>
        <begin position="632"/>
        <end position="723"/>
    </location>
</feature>
<dbReference type="PROSITE" id="PS50835">
    <property type="entry name" value="IG_LIKE"/>
    <property type="match status" value="6"/>
</dbReference>
<dbReference type="InterPro" id="IPR050964">
    <property type="entry name" value="Striated_Muscle_Regulatory"/>
</dbReference>
<keyword evidence="3" id="KW-1003">Cell membrane</keyword>
<dbReference type="SUPFAM" id="SSF49265">
    <property type="entry name" value="Fibronectin type III"/>
    <property type="match status" value="3"/>
</dbReference>
<feature type="compositionally biased region" description="Polar residues" evidence="13">
    <location>
        <begin position="1613"/>
        <end position="1631"/>
    </location>
</feature>
<keyword evidence="5" id="KW-0732">Signal</keyword>
<dbReference type="PANTHER" id="PTHR13817">
    <property type="entry name" value="TITIN"/>
    <property type="match status" value="1"/>
</dbReference>
<dbReference type="FunFam" id="2.60.40.10:FF:000333">
    <property type="entry name" value="Down syndrome cell adhesion molecule"/>
    <property type="match status" value="1"/>
</dbReference>
<feature type="domain" description="Fibronectin type-III" evidence="16">
    <location>
        <begin position="828"/>
        <end position="930"/>
    </location>
</feature>
<keyword evidence="10" id="KW-1015">Disulfide bond</keyword>
<keyword evidence="4 14" id="KW-0812">Transmembrane</keyword>
<evidence type="ECO:0000256" key="6">
    <source>
        <dbReference type="ARBA" id="ARBA00022737"/>
    </source>
</evidence>
<feature type="non-terminal residue" evidence="17">
    <location>
        <position position="1"/>
    </location>
</feature>
<gene>
    <name evidence="17" type="ORF">MNOR_LOCUS16262</name>
</gene>